<protein>
    <recommendedName>
        <fullName evidence="6">Protein kinase domain-containing protein</fullName>
    </recommendedName>
</protein>
<reference evidence="7 8" key="1">
    <citation type="submission" date="2019-06" db="EMBL/GenBank/DDBJ databases">
        <title>A chromosomal-level reference genome of Carpinus fangiana (Coryloideae, Betulaceae).</title>
        <authorList>
            <person name="Yang X."/>
            <person name="Wang Z."/>
            <person name="Zhang L."/>
            <person name="Hao G."/>
            <person name="Liu J."/>
            <person name="Yang Y."/>
        </authorList>
    </citation>
    <scope>NUCLEOTIDE SEQUENCE [LARGE SCALE GENOMIC DNA]</scope>
    <source>
        <strain evidence="7">Cfa_2016G</strain>
        <tissue evidence="7">Leaf</tissue>
    </source>
</reference>
<evidence type="ECO:0000256" key="2">
    <source>
        <dbReference type="ARBA" id="ARBA00022679"/>
    </source>
</evidence>
<dbReference type="InterPro" id="IPR008266">
    <property type="entry name" value="Tyr_kinase_AS"/>
</dbReference>
<organism evidence="7 8">
    <name type="scientific">Carpinus fangiana</name>
    <dbReference type="NCBI Taxonomy" id="176857"/>
    <lineage>
        <taxon>Eukaryota</taxon>
        <taxon>Viridiplantae</taxon>
        <taxon>Streptophyta</taxon>
        <taxon>Embryophyta</taxon>
        <taxon>Tracheophyta</taxon>
        <taxon>Spermatophyta</taxon>
        <taxon>Magnoliopsida</taxon>
        <taxon>eudicotyledons</taxon>
        <taxon>Gunneridae</taxon>
        <taxon>Pentapetalae</taxon>
        <taxon>rosids</taxon>
        <taxon>fabids</taxon>
        <taxon>Fagales</taxon>
        <taxon>Betulaceae</taxon>
        <taxon>Carpinus</taxon>
    </lineage>
</organism>
<dbReference type="Gene3D" id="3.30.200.20">
    <property type="entry name" value="Phosphorylase Kinase, domain 1"/>
    <property type="match status" value="1"/>
</dbReference>
<dbReference type="PANTHER" id="PTHR45646">
    <property type="entry name" value="SERINE/THREONINE-PROTEIN KINASE DOA-RELATED"/>
    <property type="match status" value="1"/>
</dbReference>
<keyword evidence="2" id="KW-0808">Transferase</keyword>
<evidence type="ECO:0000313" key="8">
    <source>
        <dbReference type="Proteomes" id="UP000327013"/>
    </source>
</evidence>
<dbReference type="GO" id="GO:0005524">
    <property type="term" value="F:ATP binding"/>
    <property type="evidence" value="ECO:0007669"/>
    <property type="project" value="UniProtKB-KW"/>
</dbReference>
<comment type="caution">
    <text evidence="7">The sequence shown here is derived from an EMBL/GenBank/DDBJ whole genome shotgun (WGS) entry which is preliminary data.</text>
</comment>
<evidence type="ECO:0000256" key="1">
    <source>
        <dbReference type="ARBA" id="ARBA00022527"/>
    </source>
</evidence>
<evidence type="ECO:0000256" key="5">
    <source>
        <dbReference type="ARBA" id="ARBA00022840"/>
    </source>
</evidence>
<dbReference type="InterPro" id="IPR011009">
    <property type="entry name" value="Kinase-like_dom_sf"/>
</dbReference>
<dbReference type="PROSITE" id="PS00109">
    <property type="entry name" value="PROTEIN_KINASE_TYR"/>
    <property type="match status" value="1"/>
</dbReference>
<name>A0A5N6KX44_9ROSI</name>
<keyword evidence="4" id="KW-0418">Kinase</keyword>
<dbReference type="AlphaFoldDB" id="A0A5N6KX44"/>
<dbReference type="EMBL" id="VIBQ01000016">
    <property type="protein sequence ID" value="KAB8356544.1"/>
    <property type="molecule type" value="Genomic_DNA"/>
</dbReference>
<dbReference type="Pfam" id="PF00069">
    <property type="entry name" value="Pkinase"/>
    <property type="match status" value="1"/>
</dbReference>
<keyword evidence="8" id="KW-1185">Reference proteome</keyword>
<dbReference type="OrthoDB" id="5979581at2759"/>
<evidence type="ECO:0000256" key="3">
    <source>
        <dbReference type="ARBA" id="ARBA00022741"/>
    </source>
</evidence>
<feature type="domain" description="Protein kinase" evidence="6">
    <location>
        <begin position="129"/>
        <end position="489"/>
    </location>
</feature>
<dbReference type="GO" id="GO:0004674">
    <property type="term" value="F:protein serine/threonine kinase activity"/>
    <property type="evidence" value="ECO:0007669"/>
    <property type="project" value="UniProtKB-KW"/>
</dbReference>
<evidence type="ECO:0000259" key="6">
    <source>
        <dbReference type="PROSITE" id="PS50011"/>
    </source>
</evidence>
<dbReference type="Gene3D" id="1.10.510.10">
    <property type="entry name" value="Transferase(Phosphotransferase) domain 1"/>
    <property type="match status" value="1"/>
</dbReference>
<dbReference type="InterPro" id="IPR051175">
    <property type="entry name" value="CLK_kinases"/>
</dbReference>
<dbReference type="SMART" id="SM00220">
    <property type="entry name" value="S_TKc"/>
    <property type="match status" value="1"/>
</dbReference>
<accession>A0A5N6KX44</accession>
<dbReference type="PROSITE" id="PS50011">
    <property type="entry name" value="PROTEIN_KINASE_DOM"/>
    <property type="match status" value="1"/>
</dbReference>
<evidence type="ECO:0000313" key="7">
    <source>
        <dbReference type="EMBL" id="KAB8356544.1"/>
    </source>
</evidence>
<evidence type="ECO:0000256" key="4">
    <source>
        <dbReference type="ARBA" id="ARBA00022777"/>
    </source>
</evidence>
<dbReference type="PANTHER" id="PTHR45646:SF11">
    <property type="entry name" value="SERINE_THREONINE-PROTEIN KINASE DOA"/>
    <property type="match status" value="1"/>
</dbReference>
<sequence>MLRTRFTATRCRGATNNLGIVLHPPPYPGLFAHGGAHPAFRLATPVCAFTFIILYFNNKTLESHATAPSMKRWSSCVIIRLQDCCRRHTVPGHGSPEIYLSSPPTSRAAYVFPTEGYRVVSPEDLIQEERLPARLRDGLYSLALPRPRVGSNENKSRVLTDKSRFLRKDRLLALKVGIVMKATDELDNEVVISRHLNSLEGDHPGRQLCRVVLDDFQVTGPCGLHQCLLFDALGMTMWKFQNLMPGKTINMTLLQQTLQLNLLALDFLHQANVVHTDISPSNILLGVNDPSRISAIEQAERDEPCARKILPDRTIYLSRDVPITSGSPVIVDFGCARIRESHSGDVMPGVYRAPEIILGMDWDFKIDIWSIGVMIWNLFEGGNLFHAVKDGLLDDEKHLAEMVSLMGPPPKKFLEGSSQCQRYWDMDANHATQGNWIASTPIPDQSFETREHQLTGTDRELLLALARKILRWLPEDRPSAVDLIGNEFLTQHMPKDEAI</sequence>
<keyword evidence="3" id="KW-0547">Nucleotide-binding</keyword>
<dbReference type="Proteomes" id="UP000327013">
    <property type="component" value="Unassembled WGS sequence"/>
</dbReference>
<dbReference type="GO" id="GO:0043484">
    <property type="term" value="P:regulation of RNA splicing"/>
    <property type="evidence" value="ECO:0007669"/>
    <property type="project" value="TreeGrafter"/>
</dbReference>
<proteinExistence type="predicted"/>
<dbReference type="GO" id="GO:0005634">
    <property type="term" value="C:nucleus"/>
    <property type="evidence" value="ECO:0007669"/>
    <property type="project" value="TreeGrafter"/>
</dbReference>
<keyword evidence="1" id="KW-0723">Serine/threonine-protein kinase</keyword>
<gene>
    <name evidence="7" type="ORF">FH972_024127</name>
</gene>
<dbReference type="InterPro" id="IPR000719">
    <property type="entry name" value="Prot_kinase_dom"/>
</dbReference>
<keyword evidence="5" id="KW-0067">ATP-binding</keyword>
<dbReference type="SUPFAM" id="SSF56112">
    <property type="entry name" value="Protein kinase-like (PK-like)"/>
    <property type="match status" value="1"/>
</dbReference>